<dbReference type="EMBL" id="JACHFR010000004">
    <property type="protein sequence ID" value="MBB5219835.1"/>
    <property type="molecule type" value="Genomic_DNA"/>
</dbReference>
<dbReference type="PANTHER" id="PTHR30373">
    <property type="entry name" value="UPF0603 PROTEIN YGCG"/>
    <property type="match status" value="1"/>
</dbReference>
<keyword evidence="1" id="KW-1133">Transmembrane helix</keyword>
<accession>A0A840SGK5</accession>
<comment type="caution">
    <text evidence="4">The sequence shown here is derived from an EMBL/GenBank/DDBJ whole genome shotgun (WGS) entry which is preliminary data.</text>
</comment>
<evidence type="ECO:0000313" key="4">
    <source>
        <dbReference type="EMBL" id="MBB5219835.1"/>
    </source>
</evidence>
<feature type="chain" id="PRO_5032775237" description="TPM domain-containing protein" evidence="2">
    <location>
        <begin position="22"/>
        <end position="275"/>
    </location>
</feature>
<dbReference type="Pfam" id="PF04536">
    <property type="entry name" value="TPM_phosphatase"/>
    <property type="match status" value="1"/>
</dbReference>
<dbReference type="RefSeq" id="WP_184653343.1">
    <property type="nucleotide sequence ID" value="NZ_JACHFR010000004.1"/>
</dbReference>
<name>A0A840SGK5_9SPIR</name>
<proteinExistence type="predicted"/>
<feature type="domain" description="TPM" evidence="3">
    <location>
        <begin position="34"/>
        <end position="156"/>
    </location>
</feature>
<keyword evidence="5" id="KW-1185">Reference proteome</keyword>
<evidence type="ECO:0000313" key="5">
    <source>
        <dbReference type="Proteomes" id="UP000578697"/>
    </source>
</evidence>
<dbReference type="PANTHER" id="PTHR30373:SF2">
    <property type="entry name" value="UPF0603 PROTEIN YGCG"/>
    <property type="match status" value="1"/>
</dbReference>
<evidence type="ECO:0000256" key="1">
    <source>
        <dbReference type="SAM" id="Phobius"/>
    </source>
</evidence>
<keyword evidence="2" id="KW-0732">Signal</keyword>
<dbReference type="AlphaFoldDB" id="A0A840SGK5"/>
<sequence>MIKKHFILFITAVLLSVSASAKSRFNVPELKNPVMDLADVIDEKTESRLNTYLQQVYEQTEVQIAVLTIRSLGNYPIEEVSIEVADQWKLGKKNKDTGVLLLVAPNDRSLRIEVGYGLEGLLTDAQSDKIIRKYITPQFKENNYSQGIVNGVIKITEIATDGAKINTDLKVEKKESSSAGAGIFILLWAGMIIFIITTNKGIGPFGIYFILSMLTGRPFQRRMPRKRFGSDDDDIFGGFGGGFSGGSHRSSGGFGGGGFKGGGGRFGGGGASGKW</sequence>
<keyword evidence="1" id="KW-0472">Membrane</keyword>
<feature type="transmembrane region" description="Helical" evidence="1">
    <location>
        <begin position="183"/>
        <end position="216"/>
    </location>
</feature>
<dbReference type="Gene3D" id="3.10.310.50">
    <property type="match status" value="1"/>
</dbReference>
<protein>
    <recommendedName>
        <fullName evidence="3">TPM domain-containing protein</fullName>
    </recommendedName>
</protein>
<dbReference type="InterPro" id="IPR007621">
    <property type="entry name" value="TPM_dom"/>
</dbReference>
<reference evidence="4 5" key="1">
    <citation type="submission" date="2020-08" db="EMBL/GenBank/DDBJ databases">
        <title>Genomic Encyclopedia of Type Strains, Phase IV (KMG-IV): sequencing the most valuable type-strain genomes for metagenomic binning, comparative biology and taxonomic classification.</title>
        <authorList>
            <person name="Goeker M."/>
        </authorList>
    </citation>
    <scope>NUCLEOTIDE SEQUENCE [LARGE SCALE GENOMIC DNA]</scope>
    <source>
        <strain evidence="4 5">DSM 103679</strain>
    </source>
</reference>
<evidence type="ECO:0000256" key="2">
    <source>
        <dbReference type="SAM" id="SignalP"/>
    </source>
</evidence>
<dbReference type="Proteomes" id="UP000578697">
    <property type="component" value="Unassembled WGS sequence"/>
</dbReference>
<evidence type="ECO:0000259" key="3">
    <source>
        <dbReference type="Pfam" id="PF04536"/>
    </source>
</evidence>
<keyword evidence="1" id="KW-0812">Transmembrane</keyword>
<organism evidence="4 5">
    <name type="scientific">Treponema rectale</name>
    <dbReference type="NCBI Taxonomy" id="744512"/>
    <lineage>
        <taxon>Bacteria</taxon>
        <taxon>Pseudomonadati</taxon>
        <taxon>Spirochaetota</taxon>
        <taxon>Spirochaetia</taxon>
        <taxon>Spirochaetales</taxon>
        <taxon>Treponemataceae</taxon>
        <taxon>Treponema</taxon>
    </lineage>
</organism>
<gene>
    <name evidence="4" type="ORF">HNP77_002224</name>
</gene>
<feature type="signal peptide" evidence="2">
    <location>
        <begin position="1"/>
        <end position="21"/>
    </location>
</feature>